<evidence type="ECO:0000259" key="2">
    <source>
        <dbReference type="SMART" id="SM00460"/>
    </source>
</evidence>
<dbReference type="InterPro" id="IPR038765">
    <property type="entry name" value="Papain-like_cys_pep_sf"/>
</dbReference>
<dbReference type="AlphaFoldDB" id="A0A1U9NGW1"/>
<feature type="signal peptide" evidence="1">
    <location>
        <begin position="1"/>
        <end position="21"/>
    </location>
</feature>
<dbReference type="RefSeq" id="WP_169852883.1">
    <property type="nucleotide sequence ID" value="NZ_CP019791.1"/>
</dbReference>
<feature type="chain" id="PRO_5012437189" evidence="1">
    <location>
        <begin position="22"/>
        <end position="695"/>
    </location>
</feature>
<dbReference type="PANTHER" id="PTHR35532">
    <property type="entry name" value="SIMILAR TO POLYHYDROXYALKANOATE DEPOLYMERASE"/>
    <property type="match status" value="1"/>
</dbReference>
<dbReference type="SUPFAM" id="SSF54001">
    <property type="entry name" value="Cysteine proteinases"/>
    <property type="match status" value="1"/>
</dbReference>
<accession>A0A1U9NGW1</accession>
<dbReference type="Pfam" id="PF01841">
    <property type="entry name" value="Transglut_core"/>
    <property type="match status" value="1"/>
</dbReference>
<dbReference type="InterPro" id="IPR029058">
    <property type="entry name" value="AB_hydrolase_fold"/>
</dbReference>
<sequence length="695" mass="78230" precursor="true">MKHYVTTAAIILTILCTSVFAGDLTALSESAIERAGGNADELRKALAETPEAHKNAMRFLIAYMPERDLQNITADLLTDNVEFAYKAYNEAPWKDQVSEEMFLNNILPYACVNERRDNWREDFYNRFKPLIANAKTPGEAAVILNRKIFDMLDVHFSRKRPKADQSPIETIEAGMASCTGLSILLVDACRAVGVPARLAGTPLWSDKSGNHSWVEIWDGQWQYTGADEPSGDKLNRGWFTDRAATAQANHRLHAIYATSYKPTGTSFPLVWAREVDYVHAEDVTDRYTGSSDDTAVTTSQNDPDFDIEASLHAIDQLKTYLSKSRTERRPIKDELFSDVPLSSEHAEQAKELLWRDHAKYIKQTRAGEMKARQLSIGDLDMPFFYTVTGDKPADGRSLYISMHGGGGAPKAVNDAQYNNQKRLYKIPEGVYVAPRAPTDTWNLWHQAHIDKFFARLIENMIVFLDVNPNRVYLMGYSAGGDGVYQLAPRMADRFAAASMMAGHPNEASPLGLRNLPFSIQVGGKDAAYDRNKIAAQWDKKLDVLHSQDPDGYPHWRKIYPGKGHWMNGEDAVAVPWMAKQVRRTFPDRIVWKQDDVNRPRFYWLAVNHDSMQKGDEVRATLTGQKINIKTADVDQLTVRLNDCMLNLDKPVAITANGKTVYTGKPKRSIETIAKTLYEYGDPTATYSSEITVEIN</sequence>
<keyword evidence="1" id="KW-0732">Signal</keyword>
<dbReference type="InterPro" id="IPR002931">
    <property type="entry name" value="Transglutaminase-like"/>
</dbReference>
<evidence type="ECO:0000313" key="3">
    <source>
        <dbReference type="EMBL" id="AQT67045.1"/>
    </source>
</evidence>
<dbReference type="Gene3D" id="3.40.50.1820">
    <property type="entry name" value="alpha/beta hydrolase"/>
    <property type="match status" value="1"/>
</dbReference>
<reference evidence="4" key="1">
    <citation type="submission" date="2017-02" db="EMBL/GenBank/DDBJ databases">
        <title>Comparative genomics and description of representatives of a novel lineage of planctomycetes thriving in anoxic sediments.</title>
        <authorList>
            <person name="Spring S."/>
            <person name="Bunk B."/>
            <person name="Sproer C."/>
        </authorList>
    </citation>
    <scope>NUCLEOTIDE SEQUENCE [LARGE SCALE GENOMIC DNA]</scope>
    <source>
        <strain evidence="4">ST-NAGAB-D1</strain>
    </source>
</reference>
<evidence type="ECO:0000256" key="1">
    <source>
        <dbReference type="SAM" id="SignalP"/>
    </source>
</evidence>
<organism evidence="3 4">
    <name type="scientific">Anaerohalosphaera lusitana</name>
    <dbReference type="NCBI Taxonomy" id="1936003"/>
    <lineage>
        <taxon>Bacteria</taxon>
        <taxon>Pseudomonadati</taxon>
        <taxon>Planctomycetota</taxon>
        <taxon>Phycisphaerae</taxon>
        <taxon>Sedimentisphaerales</taxon>
        <taxon>Anaerohalosphaeraceae</taxon>
        <taxon>Anaerohalosphaera</taxon>
    </lineage>
</organism>
<dbReference type="EMBL" id="CP019791">
    <property type="protein sequence ID" value="AQT67045.1"/>
    <property type="molecule type" value="Genomic_DNA"/>
</dbReference>
<dbReference type="SMART" id="SM00460">
    <property type="entry name" value="TGc"/>
    <property type="match status" value="1"/>
</dbReference>
<keyword evidence="4" id="KW-1185">Reference proteome</keyword>
<name>A0A1U9NGW1_9BACT</name>
<dbReference type="Proteomes" id="UP000189674">
    <property type="component" value="Chromosome"/>
</dbReference>
<dbReference type="PANTHER" id="PTHR35532:SF5">
    <property type="entry name" value="CARBOHYDRATE-BINDING DOMAIN-CONTAINING PROTEIN"/>
    <property type="match status" value="1"/>
</dbReference>
<evidence type="ECO:0000313" key="4">
    <source>
        <dbReference type="Proteomes" id="UP000189674"/>
    </source>
</evidence>
<gene>
    <name evidence="3" type="ORF">STSP2_00184</name>
</gene>
<dbReference type="KEGG" id="alus:STSP2_00184"/>
<feature type="domain" description="Transglutaminase-like" evidence="2">
    <location>
        <begin position="170"/>
        <end position="228"/>
    </location>
</feature>
<proteinExistence type="predicted"/>
<dbReference type="Gene3D" id="3.10.620.30">
    <property type="match status" value="1"/>
</dbReference>
<dbReference type="STRING" id="1936003.STSP2_00184"/>
<dbReference type="SUPFAM" id="SSF53474">
    <property type="entry name" value="alpha/beta-Hydrolases"/>
    <property type="match status" value="1"/>
</dbReference>
<protein>
    <submittedName>
        <fullName evidence="3">Esterase, PHB depolymerase family</fullName>
    </submittedName>
</protein>